<dbReference type="Proteomes" id="UP000037997">
    <property type="component" value="Unassembled WGS sequence"/>
</dbReference>
<dbReference type="PANTHER" id="PTHR35869">
    <property type="entry name" value="OUTER-MEMBRANE LIPOPROTEIN CARRIER PROTEIN"/>
    <property type="match status" value="1"/>
</dbReference>
<dbReference type="Pfam" id="PF03548">
    <property type="entry name" value="LolA"/>
    <property type="match status" value="1"/>
</dbReference>
<dbReference type="SUPFAM" id="SSF89392">
    <property type="entry name" value="Prokaryotic lipoproteins and lipoprotein localization factors"/>
    <property type="match status" value="1"/>
</dbReference>
<keyword evidence="1" id="KW-0732">Signal</keyword>
<dbReference type="NCBIfam" id="NF000663">
    <property type="entry name" value="PRK00031.2-1"/>
    <property type="match status" value="1"/>
</dbReference>
<reference evidence="2 3" key="1">
    <citation type="submission" date="2014-06" db="EMBL/GenBank/DDBJ databases">
        <title>Helicobacter pullorum isolates in fresh chicken meat - phenotypic and genotypic features.</title>
        <authorList>
            <person name="Borges V."/>
            <person name="Santos A."/>
            <person name="Correia C.B."/>
            <person name="Saraiva M."/>
            <person name="Menard A."/>
            <person name="Vieira L."/>
            <person name="Sampaio D.A."/>
            <person name="Gomes J.P."/>
            <person name="Oleastro M."/>
        </authorList>
    </citation>
    <scope>NUCLEOTIDE SEQUENCE [LARGE SCALE GENOMIC DNA]</scope>
    <source>
        <strain evidence="2 3">229334/12</strain>
    </source>
</reference>
<dbReference type="RefSeq" id="WP_054197750.1">
    <property type="nucleotide sequence ID" value="NZ_CASFEB010000003.1"/>
</dbReference>
<evidence type="ECO:0000313" key="2">
    <source>
        <dbReference type="EMBL" id="KPH56166.1"/>
    </source>
</evidence>
<dbReference type="PATRIC" id="fig|35818.11.peg.737"/>
<dbReference type="AlphaFoldDB" id="A0A0N1EDR6"/>
<evidence type="ECO:0000313" key="3">
    <source>
        <dbReference type="Proteomes" id="UP000037997"/>
    </source>
</evidence>
<organism evidence="2 3">
    <name type="scientific">Helicobacter pullorum</name>
    <dbReference type="NCBI Taxonomy" id="35818"/>
    <lineage>
        <taxon>Bacteria</taxon>
        <taxon>Pseudomonadati</taxon>
        <taxon>Campylobacterota</taxon>
        <taxon>Epsilonproteobacteria</taxon>
        <taxon>Campylobacterales</taxon>
        <taxon>Helicobacteraceae</taxon>
        <taxon>Helicobacter</taxon>
    </lineage>
</organism>
<dbReference type="PANTHER" id="PTHR35869:SF1">
    <property type="entry name" value="OUTER-MEMBRANE LIPOPROTEIN CARRIER PROTEIN"/>
    <property type="match status" value="1"/>
</dbReference>
<accession>A0A0N1EDR6</accession>
<dbReference type="CDD" id="cd16325">
    <property type="entry name" value="LolA"/>
    <property type="match status" value="1"/>
</dbReference>
<dbReference type="STRING" id="35818.HPU229336_09200"/>
<comment type="caution">
    <text evidence="2">The sequence shown here is derived from an EMBL/GenBank/DDBJ whole genome shotgun (WGS) entry which is preliminary data.</text>
</comment>
<dbReference type="EMBL" id="JNOC01000017">
    <property type="protein sequence ID" value="KPH56166.1"/>
    <property type="molecule type" value="Genomic_DNA"/>
</dbReference>
<dbReference type="Gene3D" id="2.50.20.10">
    <property type="entry name" value="Lipoprotein localisation LolA/LolB/LppX"/>
    <property type="match status" value="2"/>
</dbReference>
<dbReference type="InterPro" id="IPR029046">
    <property type="entry name" value="LolA/LolB/LppX"/>
</dbReference>
<dbReference type="InterPro" id="IPR004564">
    <property type="entry name" value="OM_lipoprot_carrier_LolA-like"/>
</dbReference>
<proteinExistence type="predicted"/>
<sequence>MFKKIFLLLIFLCVVDAKEIKILESMQAKFTQKIFSDEHTITYKGEIFALAPRSLLWKYQTPVSKEIYIEQDTMIIYEPQLEQAIFTHLQENLDILNLVHQAVKITQDHYVAEILNQKYHLYFAKGILQRISFEDSMGNQVEIVFEDIQVNPKIDPKIFDFKPASNIDILYN</sequence>
<evidence type="ECO:0000256" key="1">
    <source>
        <dbReference type="ARBA" id="ARBA00022729"/>
    </source>
</evidence>
<name>A0A0N1EDR6_9HELI</name>
<gene>
    <name evidence="2" type="ORF">HPU229334_03730</name>
</gene>
<protein>
    <submittedName>
        <fullName evidence="2">Membrane protein</fullName>
    </submittedName>
</protein>